<keyword evidence="1" id="KW-0472">Membrane</keyword>
<name>L1MN69_9CORY</name>
<reference evidence="2 3" key="1">
    <citation type="submission" date="2012-05" db="EMBL/GenBank/DDBJ databases">
        <authorList>
            <person name="Weinstock G."/>
            <person name="Sodergren E."/>
            <person name="Lobos E.A."/>
            <person name="Fulton L."/>
            <person name="Fulton R."/>
            <person name="Courtney L."/>
            <person name="Fronick C."/>
            <person name="O'Laughlin M."/>
            <person name="Godfrey J."/>
            <person name="Wilson R.M."/>
            <person name="Miner T."/>
            <person name="Farmer C."/>
            <person name="Delehaunty K."/>
            <person name="Cordes M."/>
            <person name="Minx P."/>
            <person name="Tomlinson C."/>
            <person name="Chen J."/>
            <person name="Wollam A."/>
            <person name="Pepin K.H."/>
            <person name="Bhonagiri V."/>
            <person name="Zhang X."/>
            <person name="Suruliraj S."/>
            <person name="Warren W."/>
            <person name="Mitreva M."/>
            <person name="Mardis E.R."/>
            <person name="Wilson R.K."/>
        </authorList>
    </citation>
    <scope>NUCLEOTIDE SEQUENCE [LARGE SCALE GENOMIC DNA]</scope>
    <source>
        <strain evidence="2 3">F0235</strain>
    </source>
</reference>
<evidence type="ECO:0000313" key="2">
    <source>
        <dbReference type="EMBL" id="EKX92399.1"/>
    </source>
</evidence>
<evidence type="ECO:0000313" key="3">
    <source>
        <dbReference type="Proteomes" id="UP000010445"/>
    </source>
</evidence>
<keyword evidence="1" id="KW-1133">Transmembrane helix</keyword>
<dbReference type="AlphaFoldDB" id="L1MN69"/>
<gene>
    <name evidence="2" type="ORF">HMPREF9997_00065</name>
</gene>
<dbReference type="GeneID" id="84896523"/>
<dbReference type="RefSeq" id="WP_006061762.1">
    <property type="nucleotide sequence ID" value="NZ_KB290821.1"/>
</dbReference>
<dbReference type="HOGENOM" id="CLU_121826_0_0_11"/>
<evidence type="ECO:0008006" key="4">
    <source>
        <dbReference type="Google" id="ProtNLM"/>
    </source>
</evidence>
<sequence length="148" mass="15750">MTTPTPTPSPSARYNAAPGKGSAIVGKLIAVGAVVFVVLAGIVIYQYYQKVTSATVSATTTGFSRIDDRTLTVSVDVTRDNVEIPSYCIITALNYGKAEVGRREFLIEPGGDRTKRFSVDIPTRDVAVAGTVYGCSDNPPSYLKPLSK</sequence>
<keyword evidence="1" id="KW-0812">Transmembrane</keyword>
<accession>L1MN69</accession>
<dbReference type="EMBL" id="AMEM01000005">
    <property type="protein sequence ID" value="EKX92399.1"/>
    <property type="molecule type" value="Genomic_DNA"/>
</dbReference>
<organism evidence="2 3">
    <name type="scientific">Corynebacterium durum F0235</name>
    <dbReference type="NCBI Taxonomy" id="1035195"/>
    <lineage>
        <taxon>Bacteria</taxon>
        <taxon>Bacillati</taxon>
        <taxon>Actinomycetota</taxon>
        <taxon>Actinomycetes</taxon>
        <taxon>Mycobacteriales</taxon>
        <taxon>Corynebacteriaceae</taxon>
        <taxon>Corynebacterium</taxon>
    </lineage>
</organism>
<dbReference type="PATRIC" id="fig|1035195.3.peg.56"/>
<dbReference type="Pfam" id="PF14155">
    <property type="entry name" value="DUF4307"/>
    <property type="match status" value="1"/>
</dbReference>
<proteinExistence type="predicted"/>
<feature type="transmembrane region" description="Helical" evidence="1">
    <location>
        <begin position="28"/>
        <end position="48"/>
    </location>
</feature>
<comment type="caution">
    <text evidence="2">The sequence shown here is derived from an EMBL/GenBank/DDBJ whole genome shotgun (WGS) entry which is preliminary data.</text>
</comment>
<protein>
    <recommendedName>
        <fullName evidence="4">DUF4307 domain-containing protein</fullName>
    </recommendedName>
</protein>
<dbReference type="Proteomes" id="UP000010445">
    <property type="component" value="Unassembled WGS sequence"/>
</dbReference>
<dbReference type="InterPro" id="IPR025443">
    <property type="entry name" value="DUF4307"/>
</dbReference>
<dbReference type="OrthoDB" id="4425882at2"/>
<dbReference type="eggNOG" id="ENOG5033B4I">
    <property type="taxonomic scope" value="Bacteria"/>
</dbReference>
<keyword evidence="3" id="KW-1185">Reference proteome</keyword>
<evidence type="ECO:0000256" key="1">
    <source>
        <dbReference type="SAM" id="Phobius"/>
    </source>
</evidence>
<dbReference type="STRING" id="1035195.HMPREF9997_00065"/>